<dbReference type="InterPro" id="IPR026881">
    <property type="entry name" value="WYL_dom"/>
</dbReference>
<comment type="caution">
    <text evidence="2">The sequence shown here is derived from an EMBL/GenBank/DDBJ whole genome shotgun (WGS) entry which is preliminary data.</text>
</comment>
<proteinExistence type="predicted"/>
<evidence type="ECO:0000313" key="2">
    <source>
        <dbReference type="EMBL" id="OUS00307.1"/>
    </source>
</evidence>
<dbReference type="AlphaFoldDB" id="A0A1Y5FD32"/>
<gene>
    <name evidence="2" type="ORF">A9Q84_00205</name>
</gene>
<protein>
    <recommendedName>
        <fullName evidence="1">WYL domain-containing protein</fullName>
    </recommendedName>
</protein>
<accession>A0A1Y5FD32</accession>
<dbReference type="Pfam" id="PF13280">
    <property type="entry name" value="WYL"/>
    <property type="match status" value="1"/>
</dbReference>
<dbReference type="EMBL" id="MAAO01000001">
    <property type="protein sequence ID" value="OUS00307.1"/>
    <property type="molecule type" value="Genomic_DNA"/>
</dbReference>
<organism evidence="2 3">
    <name type="scientific">Halobacteriovorax marinus</name>
    <dbReference type="NCBI Taxonomy" id="97084"/>
    <lineage>
        <taxon>Bacteria</taxon>
        <taxon>Pseudomonadati</taxon>
        <taxon>Bdellovibrionota</taxon>
        <taxon>Bacteriovoracia</taxon>
        <taxon>Bacteriovoracales</taxon>
        <taxon>Halobacteriovoraceae</taxon>
        <taxon>Halobacteriovorax</taxon>
    </lineage>
</organism>
<dbReference type="Proteomes" id="UP000196531">
    <property type="component" value="Unassembled WGS sequence"/>
</dbReference>
<reference evidence="3" key="1">
    <citation type="journal article" date="2017" name="Proc. Natl. Acad. Sci. U.S.A.">
        <title>Simulation of Deepwater Horizon oil plume reveals substrate specialization within a complex community of hydrocarbon-degraders.</title>
        <authorList>
            <person name="Hu P."/>
            <person name="Dubinsky E.A."/>
            <person name="Probst A.J."/>
            <person name="Wang J."/>
            <person name="Sieber C.M.K."/>
            <person name="Tom L.M."/>
            <person name="Gardinali P."/>
            <person name="Banfield J.F."/>
            <person name="Atlas R.M."/>
            <person name="Andersen G.L."/>
        </authorList>
    </citation>
    <scope>NUCLEOTIDE SEQUENCE [LARGE SCALE GENOMIC DNA]</scope>
</reference>
<evidence type="ECO:0000313" key="3">
    <source>
        <dbReference type="Proteomes" id="UP000196531"/>
    </source>
</evidence>
<evidence type="ECO:0000259" key="1">
    <source>
        <dbReference type="Pfam" id="PF13280"/>
    </source>
</evidence>
<sequence length="216" mass="25056">MNTMQFITFVILGCLFLMVTLRITQTSKKKKIPTREENPELEEQLKELVQQDLNYYKSENREDPTYVHKNSTFNKHYKIIKEAINGNHKVELSYTNANGQSGNRTVRPTEFTKAGKTICFSAFCYYRNENRTFAVKRINGVNIVNNLSLSLIDIFEPKIFETIDKRQKNGSFWIVVDKDIAIKKMIKEIGIKNGLELTFTENGSKSTGKRSAYYVR</sequence>
<feature type="domain" description="WYL" evidence="1">
    <location>
        <begin position="77"/>
        <end position="141"/>
    </location>
</feature>
<name>A0A1Y5FD32_9BACT</name>
<dbReference type="PROSITE" id="PS52050">
    <property type="entry name" value="WYL"/>
    <property type="match status" value="1"/>
</dbReference>